<dbReference type="InterPro" id="IPR006225">
    <property type="entry name" value="PsdUridine_synth_RluC/D"/>
</dbReference>
<dbReference type="SMART" id="SM00363">
    <property type="entry name" value="S4"/>
    <property type="match status" value="1"/>
</dbReference>
<dbReference type="GO" id="GO:0003723">
    <property type="term" value="F:RNA binding"/>
    <property type="evidence" value="ECO:0007669"/>
    <property type="project" value="InterPro"/>
</dbReference>
<proteinExistence type="inferred from homology"/>
<evidence type="ECO:0000313" key="5">
    <source>
        <dbReference type="EMBL" id="CAB4732676.1"/>
    </source>
</evidence>
<dbReference type="PANTHER" id="PTHR21600">
    <property type="entry name" value="MITOCHONDRIAL RNA PSEUDOURIDINE SYNTHASE"/>
    <property type="match status" value="1"/>
</dbReference>
<reference evidence="4" key="1">
    <citation type="submission" date="2020-05" db="EMBL/GenBank/DDBJ databases">
        <authorList>
            <person name="Chiriac C."/>
            <person name="Salcher M."/>
            <person name="Ghai R."/>
            <person name="Kavagutti S V."/>
        </authorList>
    </citation>
    <scope>NUCLEOTIDE SEQUENCE</scope>
</reference>
<name>A0A6J6AAN8_9ZZZZ</name>
<evidence type="ECO:0000313" key="6">
    <source>
        <dbReference type="EMBL" id="CAB4956482.1"/>
    </source>
</evidence>
<dbReference type="InterPro" id="IPR002942">
    <property type="entry name" value="S4_RNA-bd"/>
</dbReference>
<dbReference type="EMBL" id="CAEZYF010000015">
    <property type="protein sequence ID" value="CAB4732676.1"/>
    <property type="molecule type" value="Genomic_DNA"/>
</dbReference>
<dbReference type="NCBIfam" id="TIGR00005">
    <property type="entry name" value="rluA_subfam"/>
    <property type="match status" value="1"/>
</dbReference>
<dbReference type="GO" id="GO:0009982">
    <property type="term" value="F:pseudouridine synthase activity"/>
    <property type="evidence" value="ECO:0007669"/>
    <property type="project" value="InterPro"/>
</dbReference>
<dbReference type="Gene3D" id="3.10.290.10">
    <property type="entry name" value="RNA-binding S4 domain"/>
    <property type="match status" value="1"/>
</dbReference>
<dbReference type="EMBL" id="CAFBOL010000004">
    <property type="protein sequence ID" value="CAB4973159.1"/>
    <property type="molecule type" value="Genomic_DNA"/>
</dbReference>
<evidence type="ECO:0000313" key="4">
    <source>
        <dbReference type="EMBL" id="CAB4364290.1"/>
    </source>
</evidence>
<dbReference type="PROSITE" id="PS50889">
    <property type="entry name" value="S4"/>
    <property type="match status" value="1"/>
</dbReference>
<keyword evidence="2" id="KW-0413">Isomerase</keyword>
<dbReference type="InterPro" id="IPR006145">
    <property type="entry name" value="PsdUridine_synth_RsuA/RluA"/>
</dbReference>
<sequence length="308" mass="33047">MIEEQIPAALAGERLDRIVSLVTECSRSDAAVLIAVGGVQLDGVVQTIGKLRVKETQVVLVDEAMLPVPEAPQADASVVFTVVYEDEQIIVVDKPAGLVVHPGAGNPDRTLVNGLLARYPEIADVGETHRPGIVHRLDIGTTGLLVVARTERAYHFLVSALSSRDVGRVYRAVVWGHLDNPVGVIDAPIGRDHRDPMRMSVVVDGKSARTRYRVLHAYRTPADVSVLECRLETGRTHQIRVHLSAIGHPVVGDGQYGGIRVAVPCPRPFLHAAGLELVHPSTGEMLSFESVLPADLAAVEASLSDPIA</sequence>
<dbReference type="CDD" id="cd00165">
    <property type="entry name" value="S4"/>
    <property type="match status" value="1"/>
</dbReference>
<dbReference type="EMBL" id="CAESGF010000012">
    <property type="protein sequence ID" value="CAB4364290.1"/>
    <property type="molecule type" value="Genomic_DNA"/>
</dbReference>
<dbReference type="AlphaFoldDB" id="A0A6J6AAN8"/>
<comment type="similarity">
    <text evidence="1">Belongs to the pseudouridine synthase RluA family.</text>
</comment>
<evidence type="ECO:0000259" key="3">
    <source>
        <dbReference type="SMART" id="SM00363"/>
    </source>
</evidence>
<dbReference type="InterPro" id="IPR036986">
    <property type="entry name" value="S4_RNA-bd_sf"/>
</dbReference>
<dbReference type="Pfam" id="PF00849">
    <property type="entry name" value="PseudoU_synth_2"/>
    <property type="match status" value="1"/>
</dbReference>
<evidence type="ECO:0000256" key="1">
    <source>
        <dbReference type="ARBA" id="ARBA00010876"/>
    </source>
</evidence>
<organism evidence="4">
    <name type="scientific">freshwater metagenome</name>
    <dbReference type="NCBI Taxonomy" id="449393"/>
    <lineage>
        <taxon>unclassified sequences</taxon>
        <taxon>metagenomes</taxon>
        <taxon>ecological metagenomes</taxon>
    </lineage>
</organism>
<accession>A0A6J6AAN8</accession>
<dbReference type="EMBL" id="CAFBMT010000032">
    <property type="protein sequence ID" value="CAB4956482.1"/>
    <property type="molecule type" value="Genomic_DNA"/>
</dbReference>
<dbReference type="CDD" id="cd02869">
    <property type="entry name" value="PseudoU_synth_RluA_like"/>
    <property type="match status" value="1"/>
</dbReference>
<gene>
    <name evidence="5" type="ORF">UFOPK2656_02241</name>
    <name evidence="6" type="ORF">UFOPK3651_03215</name>
    <name evidence="7" type="ORF">UFOPK3931_00299</name>
    <name evidence="4" type="ORF">UFOPK4189_02053</name>
</gene>
<dbReference type="PANTHER" id="PTHR21600:SF44">
    <property type="entry name" value="RIBOSOMAL LARGE SUBUNIT PSEUDOURIDINE SYNTHASE D"/>
    <property type="match status" value="1"/>
</dbReference>
<dbReference type="GO" id="GO:0000455">
    <property type="term" value="P:enzyme-directed rRNA pseudouridine synthesis"/>
    <property type="evidence" value="ECO:0007669"/>
    <property type="project" value="TreeGrafter"/>
</dbReference>
<dbReference type="InterPro" id="IPR006224">
    <property type="entry name" value="PsdUridine_synth_RluA-like_CS"/>
</dbReference>
<dbReference type="SUPFAM" id="SSF55120">
    <property type="entry name" value="Pseudouridine synthase"/>
    <property type="match status" value="1"/>
</dbReference>
<evidence type="ECO:0000256" key="2">
    <source>
        <dbReference type="ARBA" id="ARBA00023235"/>
    </source>
</evidence>
<dbReference type="SUPFAM" id="SSF55174">
    <property type="entry name" value="Alpha-L RNA-binding motif"/>
    <property type="match status" value="1"/>
</dbReference>
<protein>
    <submittedName>
        <fullName evidence="4">Unannotated protein</fullName>
    </submittedName>
</protein>
<dbReference type="InterPro" id="IPR050188">
    <property type="entry name" value="RluA_PseudoU_synthase"/>
</dbReference>
<dbReference type="InterPro" id="IPR020103">
    <property type="entry name" value="PsdUridine_synth_cat_dom_sf"/>
</dbReference>
<dbReference type="Gene3D" id="3.30.2350.10">
    <property type="entry name" value="Pseudouridine synthase"/>
    <property type="match status" value="1"/>
</dbReference>
<feature type="domain" description="RNA-binding S4" evidence="3">
    <location>
        <begin position="13"/>
        <end position="73"/>
    </location>
</feature>
<evidence type="ECO:0000313" key="7">
    <source>
        <dbReference type="EMBL" id="CAB4973159.1"/>
    </source>
</evidence>
<dbReference type="PROSITE" id="PS01129">
    <property type="entry name" value="PSI_RLU"/>
    <property type="match status" value="1"/>
</dbReference>